<name>A0A9P1FL08_9DINO</name>
<gene>
    <name evidence="3" type="ORF">C1SCF055_LOCUS6422</name>
</gene>
<organism evidence="3">
    <name type="scientific">Cladocopium goreaui</name>
    <dbReference type="NCBI Taxonomy" id="2562237"/>
    <lineage>
        <taxon>Eukaryota</taxon>
        <taxon>Sar</taxon>
        <taxon>Alveolata</taxon>
        <taxon>Dinophyceae</taxon>
        <taxon>Suessiales</taxon>
        <taxon>Symbiodiniaceae</taxon>
        <taxon>Cladocopium</taxon>
    </lineage>
</organism>
<keyword evidence="1" id="KW-0175">Coiled coil</keyword>
<keyword evidence="5" id="KW-1185">Reference proteome</keyword>
<sequence length="371" mass="43484">MAWICWAEQLEVGDQVWHQRCKGDDVRATVAQICLVSGTCWVEYNLPTGQRRSLLRLAELFQLNQTIEVESDESDEEEDPGNALDVMSEVFQIKPEKIYRQETRWNPHAPKDSFSKPWREQAIAEAITASELQEWELERREAEQSLEREFLEEHQQLHQEQRERWSRRLDTQQRTLQTAVDEIKSDMDILKEQLYANHQDIEVSFSDYENLFEEREKIDEARGDFEKEQVAKHQELVQRAQDLSKADAEEIIQQETLGLVEDGDIQSKVLALHKDYLEYFSETSRRRIDLSQIEVFQEQEHGITLRLIGGHLLELQIPPESREKWLDALQPLIKRSKDEAVSTEDPPLPAPLQLQVDLQHGQPSPRKLEDI</sequence>
<dbReference type="EMBL" id="CAMXCT020000405">
    <property type="protein sequence ID" value="CAL1131740.1"/>
    <property type="molecule type" value="Genomic_DNA"/>
</dbReference>
<dbReference type="AlphaFoldDB" id="A0A9P1FL08"/>
<evidence type="ECO:0000313" key="3">
    <source>
        <dbReference type="EMBL" id="CAI3978365.1"/>
    </source>
</evidence>
<evidence type="ECO:0000313" key="4">
    <source>
        <dbReference type="EMBL" id="CAL4765677.1"/>
    </source>
</evidence>
<dbReference type="EMBL" id="CAMXCT010000405">
    <property type="protein sequence ID" value="CAI3978365.1"/>
    <property type="molecule type" value="Genomic_DNA"/>
</dbReference>
<dbReference type="EMBL" id="CAMXCT030000405">
    <property type="protein sequence ID" value="CAL4765677.1"/>
    <property type="molecule type" value="Genomic_DNA"/>
</dbReference>
<reference evidence="3" key="1">
    <citation type="submission" date="2022-10" db="EMBL/GenBank/DDBJ databases">
        <authorList>
            <person name="Chen Y."/>
            <person name="Dougan E. K."/>
            <person name="Chan C."/>
            <person name="Rhodes N."/>
            <person name="Thang M."/>
        </authorList>
    </citation>
    <scope>NUCLEOTIDE SEQUENCE</scope>
</reference>
<comment type="caution">
    <text evidence="3">The sequence shown here is derived from an EMBL/GenBank/DDBJ whole genome shotgun (WGS) entry which is preliminary data.</text>
</comment>
<evidence type="ECO:0000313" key="5">
    <source>
        <dbReference type="Proteomes" id="UP001152797"/>
    </source>
</evidence>
<proteinExistence type="predicted"/>
<protein>
    <submittedName>
        <fullName evidence="3">Uncharacterized protein</fullName>
    </submittedName>
</protein>
<feature type="coiled-coil region" evidence="1">
    <location>
        <begin position="132"/>
        <end position="228"/>
    </location>
</feature>
<reference evidence="4 5" key="2">
    <citation type="submission" date="2024-05" db="EMBL/GenBank/DDBJ databases">
        <authorList>
            <person name="Chen Y."/>
            <person name="Shah S."/>
            <person name="Dougan E. K."/>
            <person name="Thang M."/>
            <person name="Chan C."/>
        </authorList>
    </citation>
    <scope>NUCLEOTIDE SEQUENCE [LARGE SCALE GENOMIC DNA]</scope>
</reference>
<dbReference type="Proteomes" id="UP001152797">
    <property type="component" value="Unassembled WGS sequence"/>
</dbReference>
<evidence type="ECO:0000256" key="1">
    <source>
        <dbReference type="SAM" id="Coils"/>
    </source>
</evidence>
<feature type="region of interest" description="Disordered" evidence="2">
    <location>
        <begin position="337"/>
        <end position="371"/>
    </location>
</feature>
<evidence type="ECO:0000256" key="2">
    <source>
        <dbReference type="SAM" id="MobiDB-lite"/>
    </source>
</evidence>
<accession>A0A9P1FL08</accession>